<dbReference type="InterPro" id="IPR038213">
    <property type="entry name" value="IFI6/IFI27-like_sf"/>
</dbReference>
<comment type="subcellular location">
    <subcellularLocation>
        <location evidence="1">Membrane</location>
        <topology evidence="1">Multi-pass membrane protein</topology>
    </subcellularLocation>
</comment>
<keyword evidence="3 6" id="KW-0812">Transmembrane</keyword>
<feature type="transmembrane region" description="Helical" evidence="6">
    <location>
        <begin position="118"/>
        <end position="139"/>
    </location>
</feature>
<dbReference type="Pfam" id="PF06140">
    <property type="entry name" value="Ifi-6-16"/>
    <property type="match status" value="2"/>
</dbReference>
<evidence type="ECO:0008006" key="9">
    <source>
        <dbReference type="Google" id="ProtNLM"/>
    </source>
</evidence>
<gene>
    <name evidence="7" type="ORF">MCOR_49923</name>
</gene>
<dbReference type="OrthoDB" id="6152066at2759"/>
<keyword evidence="8" id="KW-1185">Reference proteome</keyword>
<evidence type="ECO:0000313" key="7">
    <source>
        <dbReference type="EMBL" id="CAC5417419.1"/>
    </source>
</evidence>
<dbReference type="AlphaFoldDB" id="A0A6J8E9E6"/>
<evidence type="ECO:0000256" key="2">
    <source>
        <dbReference type="ARBA" id="ARBA00007262"/>
    </source>
</evidence>
<dbReference type="GO" id="GO:0097193">
    <property type="term" value="P:intrinsic apoptotic signaling pathway"/>
    <property type="evidence" value="ECO:0007669"/>
    <property type="project" value="TreeGrafter"/>
</dbReference>
<evidence type="ECO:0000256" key="5">
    <source>
        <dbReference type="ARBA" id="ARBA00023136"/>
    </source>
</evidence>
<keyword evidence="5 6" id="KW-0472">Membrane</keyword>
<reference evidence="7 8" key="1">
    <citation type="submission" date="2020-06" db="EMBL/GenBank/DDBJ databases">
        <authorList>
            <person name="Li R."/>
            <person name="Bekaert M."/>
        </authorList>
    </citation>
    <scope>NUCLEOTIDE SEQUENCE [LARGE SCALE GENOMIC DNA]</scope>
    <source>
        <strain evidence="8">wild</strain>
    </source>
</reference>
<organism evidence="7 8">
    <name type="scientific">Mytilus coruscus</name>
    <name type="common">Sea mussel</name>
    <dbReference type="NCBI Taxonomy" id="42192"/>
    <lineage>
        <taxon>Eukaryota</taxon>
        <taxon>Metazoa</taxon>
        <taxon>Spiralia</taxon>
        <taxon>Lophotrochozoa</taxon>
        <taxon>Mollusca</taxon>
        <taxon>Bivalvia</taxon>
        <taxon>Autobranchia</taxon>
        <taxon>Pteriomorphia</taxon>
        <taxon>Mytilida</taxon>
        <taxon>Mytiloidea</taxon>
        <taxon>Mytilidae</taxon>
        <taxon>Mytilinae</taxon>
        <taxon>Mytilus</taxon>
    </lineage>
</organism>
<evidence type="ECO:0000256" key="6">
    <source>
        <dbReference type="SAM" id="Phobius"/>
    </source>
</evidence>
<name>A0A6J8E9E6_MYTCO</name>
<dbReference type="InterPro" id="IPR009311">
    <property type="entry name" value="IFI6/IFI27-like"/>
</dbReference>
<accession>A0A6J8E9E6</accession>
<dbReference type="Proteomes" id="UP000507470">
    <property type="component" value="Unassembled WGS sequence"/>
</dbReference>
<evidence type="ECO:0000256" key="3">
    <source>
        <dbReference type="ARBA" id="ARBA00022692"/>
    </source>
</evidence>
<protein>
    <recommendedName>
        <fullName evidence="9">IFI27</fullName>
    </recommendedName>
</protein>
<proteinExistence type="inferred from homology"/>
<evidence type="ECO:0000256" key="4">
    <source>
        <dbReference type="ARBA" id="ARBA00022989"/>
    </source>
</evidence>
<sequence>MKIGFTSPGIVAGSLAAEAMSMSATANGEAIASGGVVATLQSVATTGLSAVAKSTIGTTVGKAKTLSDERKSLIELWRLTLSETYREAVRTGDVKLGKIKELTWDDIKCLTKKYGGSVALWAGSIAATPLVLGAAGFTGSGIAAGSMAARMMAWSAAANGGGVAAGGVVATLQSAGAAGLSLGTKTVIGTSVGGCIVYLLKDAQKMMLNV</sequence>
<feature type="transmembrane region" description="Helical" evidence="6">
    <location>
        <begin position="151"/>
        <end position="172"/>
    </location>
</feature>
<feature type="transmembrane region" description="Helical" evidence="6">
    <location>
        <begin position="178"/>
        <end position="200"/>
    </location>
</feature>
<dbReference type="EMBL" id="CACVKT020008739">
    <property type="protein sequence ID" value="CAC5417419.1"/>
    <property type="molecule type" value="Genomic_DNA"/>
</dbReference>
<dbReference type="GO" id="GO:0031966">
    <property type="term" value="C:mitochondrial membrane"/>
    <property type="evidence" value="ECO:0007669"/>
    <property type="project" value="TreeGrafter"/>
</dbReference>
<evidence type="ECO:0000256" key="1">
    <source>
        <dbReference type="ARBA" id="ARBA00004141"/>
    </source>
</evidence>
<dbReference type="Gene3D" id="6.10.110.10">
    <property type="match status" value="2"/>
</dbReference>
<dbReference type="GO" id="GO:0001836">
    <property type="term" value="P:release of cytochrome c from mitochondria"/>
    <property type="evidence" value="ECO:0007669"/>
    <property type="project" value="TreeGrafter"/>
</dbReference>
<evidence type="ECO:0000313" key="8">
    <source>
        <dbReference type="Proteomes" id="UP000507470"/>
    </source>
</evidence>
<dbReference type="PANTHER" id="PTHR16932">
    <property type="entry name" value="INTERFERON ALPHA-INDUCIBLE PROTEIN 27"/>
    <property type="match status" value="1"/>
</dbReference>
<comment type="similarity">
    <text evidence="2">Belongs to the IFI6/IFI27 family.</text>
</comment>
<dbReference type="PANTHER" id="PTHR16932:SF37">
    <property type="entry name" value="ISG12-1 PROTEIN-RELATED"/>
    <property type="match status" value="1"/>
</dbReference>
<keyword evidence="4 6" id="KW-1133">Transmembrane helix</keyword>